<feature type="signal peptide" evidence="2">
    <location>
        <begin position="1"/>
        <end position="19"/>
    </location>
</feature>
<reference evidence="3 4" key="1">
    <citation type="journal article" date="2015" name="Genome Announc.">
        <title>Expanding the biotechnology potential of lactobacilli through comparative genomics of 213 strains and associated genera.</title>
        <authorList>
            <person name="Sun Z."/>
            <person name="Harris H.M."/>
            <person name="McCann A."/>
            <person name="Guo C."/>
            <person name="Argimon S."/>
            <person name="Zhang W."/>
            <person name="Yang X."/>
            <person name="Jeffery I.B."/>
            <person name="Cooney J.C."/>
            <person name="Kagawa T.F."/>
            <person name="Liu W."/>
            <person name="Song Y."/>
            <person name="Salvetti E."/>
            <person name="Wrobel A."/>
            <person name="Rasinkangas P."/>
            <person name="Parkhill J."/>
            <person name="Rea M.C."/>
            <person name="O'Sullivan O."/>
            <person name="Ritari J."/>
            <person name="Douillard F.P."/>
            <person name="Paul Ross R."/>
            <person name="Yang R."/>
            <person name="Briner A.E."/>
            <person name="Felis G.E."/>
            <person name="de Vos W.M."/>
            <person name="Barrangou R."/>
            <person name="Klaenhammer T.R."/>
            <person name="Caufield P.W."/>
            <person name="Cui Y."/>
            <person name="Zhang H."/>
            <person name="O'Toole P.W."/>
        </authorList>
    </citation>
    <scope>NUCLEOTIDE SEQUENCE [LARGE SCALE GENOMIC DNA]</scope>
    <source>
        <strain evidence="3 4">DSM 18793</strain>
    </source>
</reference>
<dbReference type="InterPro" id="IPR011990">
    <property type="entry name" value="TPR-like_helical_dom_sf"/>
</dbReference>
<dbReference type="AlphaFoldDB" id="A0A0R1UP66"/>
<protein>
    <recommendedName>
        <fullName evidence="5">Lipoprotein</fullName>
    </recommendedName>
</protein>
<dbReference type="Proteomes" id="UP000051084">
    <property type="component" value="Unassembled WGS sequence"/>
</dbReference>
<dbReference type="Gene3D" id="1.25.40.10">
    <property type="entry name" value="Tetratricopeptide repeat domain"/>
    <property type="match status" value="1"/>
</dbReference>
<evidence type="ECO:0008006" key="5">
    <source>
        <dbReference type="Google" id="ProtNLM"/>
    </source>
</evidence>
<dbReference type="PATRIC" id="fig|1423742.4.peg.1395"/>
<evidence type="ECO:0000256" key="2">
    <source>
        <dbReference type="SAM" id="SignalP"/>
    </source>
</evidence>
<keyword evidence="4" id="KW-1185">Reference proteome</keyword>
<dbReference type="OrthoDB" id="2329972at2"/>
<evidence type="ECO:0000256" key="1">
    <source>
        <dbReference type="SAM" id="MobiDB-lite"/>
    </source>
</evidence>
<proteinExistence type="predicted"/>
<accession>A0A0R1UP66</accession>
<dbReference type="EMBL" id="AZGC01000033">
    <property type="protein sequence ID" value="KRL94612.1"/>
    <property type="molecule type" value="Genomic_DNA"/>
</dbReference>
<organism evidence="3 4">
    <name type="scientific">Limosilactobacillus equigenerosi DSM 18793 = JCM 14505</name>
    <dbReference type="NCBI Taxonomy" id="1423742"/>
    <lineage>
        <taxon>Bacteria</taxon>
        <taxon>Bacillati</taxon>
        <taxon>Bacillota</taxon>
        <taxon>Bacilli</taxon>
        <taxon>Lactobacillales</taxon>
        <taxon>Lactobacillaceae</taxon>
        <taxon>Limosilactobacillus</taxon>
    </lineage>
</organism>
<feature type="region of interest" description="Disordered" evidence="1">
    <location>
        <begin position="122"/>
        <end position="176"/>
    </location>
</feature>
<evidence type="ECO:0000313" key="4">
    <source>
        <dbReference type="Proteomes" id="UP000051084"/>
    </source>
</evidence>
<comment type="caution">
    <text evidence="3">The sequence shown here is derived from an EMBL/GenBank/DDBJ whole genome shotgun (WGS) entry which is preliminary data.</text>
</comment>
<feature type="chain" id="PRO_5039141500" description="Lipoprotein" evidence="2">
    <location>
        <begin position="20"/>
        <end position="249"/>
    </location>
</feature>
<sequence length="249" mass="25976">MKKQMLAGMATAMTALALAACGNTSTTKESASHQPYEAATTKIKEGHYQEALKTLNDADSSSQKSQVLASDLQNYLAAKTAYNKGNYDQALTSLSTSKSGNESMQTAYQKIRVKIAQATSDDQTAAKSASDESSSQAASSTSSTKKNSASTKSSATKSSASSQSAATTNPSSSGTAANVSAAKATSESVIQKFATKLGFNKSGYGIIPVSQTGDVYRFEVRQSNDDNTVANLIGIYEYNNKTGEVTQVA</sequence>
<keyword evidence="2" id="KW-0732">Signal</keyword>
<dbReference type="PROSITE" id="PS51257">
    <property type="entry name" value="PROKAR_LIPOPROTEIN"/>
    <property type="match status" value="1"/>
</dbReference>
<feature type="compositionally biased region" description="Low complexity" evidence="1">
    <location>
        <begin position="125"/>
        <end position="173"/>
    </location>
</feature>
<dbReference type="RefSeq" id="WP_054653373.1">
    <property type="nucleotide sequence ID" value="NZ_AZGC01000033.1"/>
</dbReference>
<name>A0A0R1UP66_9LACO</name>
<evidence type="ECO:0000313" key="3">
    <source>
        <dbReference type="EMBL" id="KRL94612.1"/>
    </source>
</evidence>
<gene>
    <name evidence="3" type="ORF">FC21_GL001346</name>
</gene>